<sequence>MLRAEDYTVGWVSALPVELAAAAEMLDEEHPALPHDPNDENIYTLGRIGCHNVVIVCLPAGRYGTTSAATAAIQMKAKFPAIRFGLMVGVGGGVPSATDVRLGDVVVSQPSASHGGVVQYDSGTTTASGFVRKGFLNAPPPILLNSLSKLRANHLRQRTKVMEHLSAFDSLPLFQRGHAGVDRLFKPTYTHAGGPMCEACDDEHVVTRTPRTDQAVEIHYGTIASGNQVIRNAETRDQLSAELGGVLCFEMEAAGLMNGFPCLVIRGVCDYCDSHKNKDWQPFAAATAAAYAKDLLSVVPAAHVSIVTTEQSTSLAFHSKTVRVRQAQGLNRPVWTNRDRLFEPREYVRDNGSSISGRDSLTSNVFKRPDVLISRCSDALGELQALAEGNRHTTSSSCSGSIALSGQFNTLSHWTSNTNWLERLHSEMQWCLSSIDILLDVLLRSDRQTPTRLQTESKHAVPQPRRLAHRTMGQVIKPSDTTKKSPSSIGYAPSWISNTPDTSLLRSIAASGSILPFTVPEPKNITIPEAMHITIPGAYNIDIPRPVSTERQNSSIPTHHGLRVEDRTMSRDVPTAPSRPSDPPPLSSSTPPEVWLTTIRVQLLQWADANLSPSTKRARRRYVISALTSLNNYIASIEDVANRRRLRDELEQYGLLQLIVNMKAAVGDLVMLEKQVEVYFDDKMEDGVAY</sequence>
<dbReference type="RefSeq" id="XP_026607003.1">
    <property type="nucleotide sequence ID" value="XM_026743840.1"/>
</dbReference>
<name>A0A3D8SUV5_9EURO</name>
<proteinExistence type="predicted"/>
<dbReference type="PANTHER" id="PTHR46082:SF11">
    <property type="entry name" value="AAA+ ATPASE DOMAIN-CONTAINING PROTEIN-RELATED"/>
    <property type="match status" value="1"/>
</dbReference>
<reference evidence="3 4" key="1">
    <citation type="journal article" date="2018" name="IMA Fungus">
        <title>IMA Genome-F 9: Draft genome sequence of Annulohypoxylon stygium, Aspergillus mulundensis, Berkeleyomyces basicola (syn. Thielaviopsis basicola), Ceratocystis smalleyi, two Cercospora beticola strains, Coleophoma cylindrospora, Fusarium fracticaudum, Phialophora cf. hyalina, and Morchella septimelata.</title>
        <authorList>
            <person name="Wingfield B.D."/>
            <person name="Bills G.F."/>
            <person name="Dong Y."/>
            <person name="Huang W."/>
            <person name="Nel W.J."/>
            <person name="Swalarsk-Parry B.S."/>
            <person name="Vaghefi N."/>
            <person name="Wilken P.M."/>
            <person name="An Z."/>
            <person name="de Beer Z.W."/>
            <person name="De Vos L."/>
            <person name="Chen L."/>
            <person name="Duong T.A."/>
            <person name="Gao Y."/>
            <person name="Hammerbacher A."/>
            <person name="Kikkert J.R."/>
            <person name="Li Y."/>
            <person name="Li H."/>
            <person name="Li K."/>
            <person name="Li Q."/>
            <person name="Liu X."/>
            <person name="Ma X."/>
            <person name="Naidoo K."/>
            <person name="Pethybridge S.J."/>
            <person name="Sun J."/>
            <person name="Steenkamp E.T."/>
            <person name="van der Nest M.A."/>
            <person name="van Wyk S."/>
            <person name="Wingfield M.J."/>
            <person name="Xiong C."/>
            <person name="Yue Q."/>
            <person name="Zhang X."/>
        </authorList>
    </citation>
    <scope>NUCLEOTIDE SEQUENCE [LARGE SCALE GENOMIC DNA]</scope>
    <source>
        <strain evidence="3 4">DSM 5745</strain>
    </source>
</reference>
<evidence type="ECO:0000256" key="1">
    <source>
        <dbReference type="SAM" id="MobiDB-lite"/>
    </source>
</evidence>
<dbReference type="InterPro" id="IPR011989">
    <property type="entry name" value="ARM-like"/>
</dbReference>
<organism evidence="3 4">
    <name type="scientific">Aspergillus mulundensis</name>
    <dbReference type="NCBI Taxonomy" id="1810919"/>
    <lineage>
        <taxon>Eukaryota</taxon>
        <taxon>Fungi</taxon>
        <taxon>Dikarya</taxon>
        <taxon>Ascomycota</taxon>
        <taxon>Pezizomycotina</taxon>
        <taxon>Eurotiomycetes</taxon>
        <taxon>Eurotiomycetidae</taxon>
        <taxon>Eurotiales</taxon>
        <taxon>Aspergillaceae</taxon>
        <taxon>Aspergillus</taxon>
        <taxon>Aspergillus subgen. Nidulantes</taxon>
    </lineage>
</organism>
<dbReference type="GO" id="GO:0003824">
    <property type="term" value="F:catalytic activity"/>
    <property type="evidence" value="ECO:0007669"/>
    <property type="project" value="InterPro"/>
</dbReference>
<accession>A0A3D8SUV5</accession>
<gene>
    <name evidence="3" type="ORF">DSM5745_01824</name>
</gene>
<dbReference type="GO" id="GO:0009116">
    <property type="term" value="P:nucleoside metabolic process"/>
    <property type="evidence" value="ECO:0007669"/>
    <property type="project" value="InterPro"/>
</dbReference>
<dbReference type="EMBL" id="PVWQ01000002">
    <property type="protein sequence ID" value="RDW90049.1"/>
    <property type="molecule type" value="Genomic_DNA"/>
</dbReference>
<dbReference type="AlphaFoldDB" id="A0A3D8SUV5"/>
<comment type="caution">
    <text evidence="3">The sequence shown here is derived from an EMBL/GenBank/DDBJ whole genome shotgun (WGS) entry which is preliminary data.</text>
</comment>
<evidence type="ECO:0000313" key="4">
    <source>
        <dbReference type="Proteomes" id="UP000256690"/>
    </source>
</evidence>
<dbReference type="InterPro" id="IPR000845">
    <property type="entry name" value="Nucleoside_phosphorylase_d"/>
</dbReference>
<dbReference type="InterPro" id="IPR035994">
    <property type="entry name" value="Nucleoside_phosphorylase_sf"/>
</dbReference>
<dbReference type="InterPro" id="IPR053137">
    <property type="entry name" value="NLR-like"/>
</dbReference>
<dbReference type="Pfam" id="PF01048">
    <property type="entry name" value="PNP_UDP_1"/>
    <property type="match status" value="1"/>
</dbReference>
<dbReference type="PANTHER" id="PTHR46082">
    <property type="entry name" value="ATP/GTP-BINDING PROTEIN-RELATED"/>
    <property type="match status" value="1"/>
</dbReference>
<evidence type="ECO:0000259" key="2">
    <source>
        <dbReference type="Pfam" id="PF01048"/>
    </source>
</evidence>
<feature type="domain" description="Nucleoside phosphorylase" evidence="2">
    <location>
        <begin position="9"/>
        <end position="294"/>
    </location>
</feature>
<protein>
    <recommendedName>
        <fullName evidence="2">Nucleoside phosphorylase domain-containing protein</fullName>
    </recommendedName>
</protein>
<dbReference type="Gene3D" id="1.25.10.10">
    <property type="entry name" value="Leucine-rich Repeat Variant"/>
    <property type="match status" value="1"/>
</dbReference>
<dbReference type="GeneID" id="38112194"/>
<dbReference type="OrthoDB" id="1577640at2759"/>
<dbReference type="Gene3D" id="3.40.50.1580">
    <property type="entry name" value="Nucleoside phosphorylase domain"/>
    <property type="match status" value="1"/>
</dbReference>
<evidence type="ECO:0000313" key="3">
    <source>
        <dbReference type="EMBL" id="RDW90049.1"/>
    </source>
</evidence>
<dbReference type="Proteomes" id="UP000256690">
    <property type="component" value="Unassembled WGS sequence"/>
</dbReference>
<dbReference type="SUPFAM" id="SSF53167">
    <property type="entry name" value="Purine and uridine phosphorylases"/>
    <property type="match status" value="1"/>
</dbReference>
<keyword evidence="4" id="KW-1185">Reference proteome</keyword>
<feature type="region of interest" description="Disordered" evidence="1">
    <location>
        <begin position="544"/>
        <end position="591"/>
    </location>
</feature>